<evidence type="ECO:0000256" key="1">
    <source>
        <dbReference type="SAM" id="MobiDB-lite"/>
    </source>
</evidence>
<evidence type="ECO:0000313" key="2">
    <source>
        <dbReference type="EMBL" id="KAF6065225.1"/>
    </source>
</evidence>
<dbReference type="Proteomes" id="UP000536275">
    <property type="component" value="Unassembled WGS sequence"/>
</dbReference>
<evidence type="ECO:0000313" key="3">
    <source>
        <dbReference type="Proteomes" id="UP000536275"/>
    </source>
</evidence>
<reference evidence="2 3" key="1">
    <citation type="submission" date="2020-03" db="EMBL/GenBank/DDBJ databases">
        <title>FDA dAtabase for Regulatory Grade micrObial Sequences (FDA-ARGOS): Supporting development and validation of Infectious Disease Dx tests.</title>
        <authorList>
            <person name="Campos J."/>
            <person name="Goldberg B."/>
            <person name="Tallon L."/>
            <person name="Sadzewicz L."/>
            <person name="Vavikolanu K."/>
            <person name="Mehta A."/>
            <person name="Aluvathingal J."/>
            <person name="Nadendla S."/>
            <person name="Nandy P."/>
            <person name="Geyer C."/>
            <person name="Yan Y."/>
            <person name="Sichtig H."/>
        </authorList>
    </citation>
    <scope>NUCLEOTIDE SEQUENCE [LARGE SCALE GENOMIC DNA]</scope>
    <source>
        <strain evidence="2 3">FDAARGOS_656</strain>
    </source>
</reference>
<organism evidence="2 3">
    <name type="scientific">Candida albicans</name>
    <name type="common">Yeast</name>
    <dbReference type="NCBI Taxonomy" id="5476"/>
    <lineage>
        <taxon>Eukaryota</taxon>
        <taxon>Fungi</taxon>
        <taxon>Dikarya</taxon>
        <taxon>Ascomycota</taxon>
        <taxon>Saccharomycotina</taxon>
        <taxon>Pichiomycetes</taxon>
        <taxon>Debaryomycetaceae</taxon>
        <taxon>Candida/Lodderomyces clade</taxon>
        <taxon>Candida</taxon>
    </lineage>
</organism>
<name>A0A8H6F1D5_CANAX</name>
<proteinExistence type="predicted"/>
<dbReference type="EMBL" id="JABWAD010000059">
    <property type="protein sequence ID" value="KAF6065225.1"/>
    <property type="molecule type" value="Genomic_DNA"/>
</dbReference>
<gene>
    <name evidence="2" type="ORF">FOB64_004985</name>
</gene>
<dbReference type="AlphaFoldDB" id="A0A8H6F1D5"/>
<feature type="region of interest" description="Disordered" evidence="1">
    <location>
        <begin position="1"/>
        <end position="69"/>
    </location>
</feature>
<feature type="compositionally biased region" description="Low complexity" evidence="1">
    <location>
        <begin position="17"/>
        <end position="45"/>
    </location>
</feature>
<protein>
    <submittedName>
        <fullName evidence="2">Uncharacterized protein</fullName>
    </submittedName>
</protein>
<accession>A0A8H6F1D5</accession>
<feature type="compositionally biased region" description="Basic residues" evidence="1">
    <location>
        <begin position="1"/>
        <end position="13"/>
    </location>
</feature>
<sequence length="100" mass="10816">MAHPGRPRGRMNKKTLQAQAELARAQQAQAQAQMQAQRAAAAGQLAPGGNGGGIPPPNGQSQHSAKEETLGVQLHDEADLISFRNDALFRYITNHEYIEM</sequence>
<comment type="caution">
    <text evidence="2">The sequence shown here is derived from an EMBL/GenBank/DDBJ whole genome shotgun (WGS) entry which is preliminary data.</text>
</comment>